<dbReference type="EMBL" id="PQFF01000485">
    <property type="protein sequence ID" value="RHZ47628.1"/>
    <property type="molecule type" value="Genomic_DNA"/>
</dbReference>
<evidence type="ECO:0000313" key="1">
    <source>
        <dbReference type="EMBL" id="RHZ47628.1"/>
    </source>
</evidence>
<protein>
    <submittedName>
        <fullName evidence="1">Uncharacterized protein</fullName>
    </submittedName>
</protein>
<dbReference type="AlphaFoldDB" id="A0A397GDC6"/>
<organism evidence="1 2">
    <name type="scientific">Diversispora epigaea</name>
    <dbReference type="NCBI Taxonomy" id="1348612"/>
    <lineage>
        <taxon>Eukaryota</taxon>
        <taxon>Fungi</taxon>
        <taxon>Fungi incertae sedis</taxon>
        <taxon>Mucoromycota</taxon>
        <taxon>Glomeromycotina</taxon>
        <taxon>Glomeromycetes</taxon>
        <taxon>Diversisporales</taxon>
        <taxon>Diversisporaceae</taxon>
        <taxon>Diversispora</taxon>
    </lineage>
</organism>
<gene>
    <name evidence="1" type="ORF">Glove_575g15</name>
</gene>
<proteinExistence type="predicted"/>
<keyword evidence="2" id="KW-1185">Reference proteome</keyword>
<evidence type="ECO:0000313" key="2">
    <source>
        <dbReference type="Proteomes" id="UP000266861"/>
    </source>
</evidence>
<reference evidence="1 2" key="1">
    <citation type="submission" date="2018-08" db="EMBL/GenBank/DDBJ databases">
        <title>Genome and evolution of the arbuscular mycorrhizal fungus Diversispora epigaea (formerly Glomus versiforme) and its bacterial endosymbionts.</title>
        <authorList>
            <person name="Sun X."/>
            <person name="Fei Z."/>
            <person name="Harrison M."/>
        </authorList>
    </citation>
    <scope>NUCLEOTIDE SEQUENCE [LARGE SCALE GENOMIC DNA]</scope>
    <source>
        <strain evidence="1 2">IT104</strain>
    </source>
</reference>
<accession>A0A397GDC6</accession>
<comment type="caution">
    <text evidence="1">The sequence shown here is derived from an EMBL/GenBank/DDBJ whole genome shotgun (WGS) entry which is preliminary data.</text>
</comment>
<sequence>MEVSLGQGNILVKIFLTKTTGQCHNVQVGAGFAPLYCTLSILGMLTSDDRHLEVTLTSEIIRVQSNKIRARAIFSYWKRS</sequence>
<dbReference type="Proteomes" id="UP000266861">
    <property type="component" value="Unassembled WGS sequence"/>
</dbReference>
<name>A0A397GDC6_9GLOM</name>